<dbReference type="EMBL" id="QXGH01000020">
    <property type="protein sequence ID" value="RHW25944.1"/>
    <property type="molecule type" value="Genomic_DNA"/>
</dbReference>
<dbReference type="OrthoDB" id="9808719at2"/>
<dbReference type="AlphaFoldDB" id="A0A417Y033"/>
<evidence type="ECO:0000313" key="1">
    <source>
        <dbReference type="EMBL" id="RHW25944.1"/>
    </source>
</evidence>
<reference evidence="1 2" key="1">
    <citation type="submission" date="2018-09" db="EMBL/GenBank/DDBJ databases">
        <title>Genome sequencing of Nocardioides immobilis CCTCC AB 2017083 for comparison to Nocardioides silvaticus.</title>
        <authorList>
            <person name="Li C."/>
            <person name="Wang G."/>
        </authorList>
    </citation>
    <scope>NUCLEOTIDE SEQUENCE [LARGE SCALE GENOMIC DNA]</scope>
    <source>
        <strain evidence="1 2">CCTCC AB 2017083</strain>
    </source>
</reference>
<comment type="caution">
    <text evidence="1">The sequence shown here is derived from an EMBL/GenBank/DDBJ whole genome shotgun (WGS) entry which is preliminary data.</text>
</comment>
<dbReference type="Proteomes" id="UP000283644">
    <property type="component" value="Unassembled WGS sequence"/>
</dbReference>
<dbReference type="Pfam" id="PF07366">
    <property type="entry name" value="SnoaL"/>
    <property type="match status" value="1"/>
</dbReference>
<protein>
    <recommendedName>
        <fullName evidence="3">Nuclear transport factor 2 family protein</fullName>
    </recommendedName>
</protein>
<gene>
    <name evidence="1" type="ORF">D0Z08_16555</name>
</gene>
<sequence length="140" mass="14795">MTDAELVRRYVDIYNSGDAAALGVFYAADVVLVDPMSPEPMKGREAVLATASAFRRAFPDMLWTLTGDPVVGSGAIAWELHATGTMTGPMPGPDGEILATGKPFAVDMAIFWTLGTGDLIVEECAYFDSTGMLAQLGLMG</sequence>
<dbReference type="InterPro" id="IPR032710">
    <property type="entry name" value="NTF2-like_dom_sf"/>
</dbReference>
<dbReference type="SUPFAM" id="SSF54427">
    <property type="entry name" value="NTF2-like"/>
    <property type="match status" value="1"/>
</dbReference>
<proteinExistence type="predicted"/>
<evidence type="ECO:0000313" key="2">
    <source>
        <dbReference type="Proteomes" id="UP000283644"/>
    </source>
</evidence>
<dbReference type="GO" id="GO:0030638">
    <property type="term" value="P:polyketide metabolic process"/>
    <property type="evidence" value="ECO:0007669"/>
    <property type="project" value="InterPro"/>
</dbReference>
<accession>A0A417Y033</accession>
<name>A0A417Y033_9ACTN</name>
<dbReference type="InterPro" id="IPR009959">
    <property type="entry name" value="Cyclase_SnoaL-like"/>
</dbReference>
<dbReference type="PANTHER" id="PTHR38436">
    <property type="entry name" value="POLYKETIDE CYCLASE SNOAL-LIKE DOMAIN"/>
    <property type="match status" value="1"/>
</dbReference>
<keyword evidence="2" id="KW-1185">Reference proteome</keyword>
<dbReference type="PANTHER" id="PTHR38436:SF1">
    <property type="entry name" value="ESTER CYCLASE"/>
    <property type="match status" value="1"/>
</dbReference>
<evidence type="ECO:0008006" key="3">
    <source>
        <dbReference type="Google" id="ProtNLM"/>
    </source>
</evidence>
<organism evidence="1 2">
    <name type="scientific">Nocardioides immobilis</name>
    <dbReference type="NCBI Taxonomy" id="2049295"/>
    <lineage>
        <taxon>Bacteria</taxon>
        <taxon>Bacillati</taxon>
        <taxon>Actinomycetota</taxon>
        <taxon>Actinomycetes</taxon>
        <taxon>Propionibacteriales</taxon>
        <taxon>Nocardioidaceae</taxon>
        <taxon>Nocardioides</taxon>
    </lineage>
</organism>
<dbReference type="RefSeq" id="WP_118926355.1">
    <property type="nucleotide sequence ID" value="NZ_QXGH01000020.1"/>
</dbReference>
<dbReference type="Gene3D" id="3.10.450.50">
    <property type="match status" value="1"/>
</dbReference>